<protein>
    <recommendedName>
        <fullName evidence="1">DUF4062 domain-containing protein</fullName>
    </recommendedName>
</protein>
<dbReference type="Proteomes" id="UP000051888">
    <property type="component" value="Unassembled WGS sequence"/>
</dbReference>
<feature type="domain" description="DUF4062" evidence="1">
    <location>
        <begin position="14"/>
        <end position="98"/>
    </location>
</feature>
<dbReference type="Pfam" id="PF13271">
    <property type="entry name" value="DUF4062"/>
    <property type="match status" value="1"/>
</dbReference>
<organism evidence="2 3">
    <name type="scientific">Heyndrickxia shackletonii</name>
    <dbReference type="NCBI Taxonomy" id="157838"/>
    <lineage>
        <taxon>Bacteria</taxon>
        <taxon>Bacillati</taxon>
        <taxon>Bacillota</taxon>
        <taxon>Bacilli</taxon>
        <taxon>Bacillales</taxon>
        <taxon>Bacillaceae</taxon>
        <taxon>Heyndrickxia</taxon>
    </lineage>
</organism>
<accession>A0A0Q3WSI2</accession>
<dbReference type="EMBL" id="LJJC01000004">
    <property type="protein sequence ID" value="KQL52187.1"/>
    <property type="molecule type" value="Genomic_DNA"/>
</dbReference>
<evidence type="ECO:0000313" key="2">
    <source>
        <dbReference type="EMBL" id="KQL52187.1"/>
    </source>
</evidence>
<dbReference type="InterPro" id="IPR025139">
    <property type="entry name" value="DUF4062"/>
</dbReference>
<dbReference type="PATRIC" id="fig|157838.3.peg.129"/>
<name>A0A0Q3WSI2_9BACI</name>
<sequence length="407" mass="47022">MILKESFKLINRTRIFISSAYEDALKDTRKIVKDHLEKSGHEVPIFEDGDFGSWESDTLQQCVDVVNSSDVLILLINKGSGTLLYGDITPTFLEYKAAKNQKKHILVFVSPEVKASFMSLKDALKNVYESYLRDHHRVPDSPYTPFKDWIRDQMKDGQLGKSLLEKADPFIWAFLYDIYSNGYWLYEFDIARSQEQAKNISALLSTSLRSVVNLIPERTKLNELKNQTANLMNYANYTLTLLSEKNLIMNNEIGNWSNFLEQAINFLQKDKEIIVAPDFNPTRVNIIRGCKAASLYHYNENTPQKLILLGATGNVTAPDTFDLTNSNVYVVDAFNQQEKIIFYREEKQTLYITEPIGECVLCLHFPLVERWNNDQVKAHIDLIEYAIIKEEDEYFYEYLKLLIGGKL</sequence>
<gene>
    <name evidence="2" type="ORF">AN964_00605</name>
</gene>
<proteinExistence type="predicted"/>
<evidence type="ECO:0000259" key="1">
    <source>
        <dbReference type="Pfam" id="PF13271"/>
    </source>
</evidence>
<reference evidence="2 3" key="1">
    <citation type="submission" date="2015-09" db="EMBL/GenBank/DDBJ databases">
        <title>Genome sequencing project for genomic taxonomy and phylogenomics of Bacillus-like bacteria.</title>
        <authorList>
            <person name="Liu B."/>
            <person name="Wang J."/>
            <person name="Zhu Y."/>
            <person name="Liu G."/>
            <person name="Chen Q."/>
            <person name="Chen Z."/>
            <person name="Lan J."/>
            <person name="Che J."/>
            <person name="Ge C."/>
            <person name="Shi H."/>
            <person name="Pan Z."/>
            <person name="Liu X."/>
        </authorList>
    </citation>
    <scope>NUCLEOTIDE SEQUENCE [LARGE SCALE GENOMIC DNA]</scope>
    <source>
        <strain evidence="2 3">LMG 18435</strain>
    </source>
</reference>
<dbReference type="STRING" id="157838.AN964_00605"/>
<dbReference type="AlphaFoldDB" id="A0A0Q3WSI2"/>
<comment type="caution">
    <text evidence="2">The sequence shown here is derived from an EMBL/GenBank/DDBJ whole genome shotgun (WGS) entry which is preliminary data.</text>
</comment>
<dbReference type="RefSeq" id="WP_055737864.1">
    <property type="nucleotide sequence ID" value="NZ_JAAIWL010000048.1"/>
</dbReference>
<evidence type="ECO:0000313" key="3">
    <source>
        <dbReference type="Proteomes" id="UP000051888"/>
    </source>
</evidence>
<keyword evidence="3" id="KW-1185">Reference proteome</keyword>
<dbReference type="OrthoDB" id="2899841at2"/>